<evidence type="ECO:0000313" key="2">
    <source>
        <dbReference type="EMBL" id="NKY57256.1"/>
    </source>
</evidence>
<evidence type="ECO:0000256" key="1">
    <source>
        <dbReference type="SAM" id="Phobius"/>
    </source>
</evidence>
<accession>A0A846YCB2</accession>
<gene>
    <name evidence="2" type="ORF">HGA15_14035</name>
</gene>
<reference evidence="2 3" key="1">
    <citation type="submission" date="2020-04" db="EMBL/GenBank/DDBJ databases">
        <title>MicrobeNet Type strains.</title>
        <authorList>
            <person name="Nicholson A.C."/>
        </authorList>
    </citation>
    <scope>NUCLEOTIDE SEQUENCE [LARGE SCALE GENOMIC DNA]</scope>
    <source>
        <strain evidence="2 3">JCM 3332</strain>
    </source>
</reference>
<name>A0A846YCB2_9NOCA</name>
<keyword evidence="1" id="KW-1133">Transmembrane helix</keyword>
<dbReference type="RefSeq" id="WP_157116600.1">
    <property type="nucleotide sequence ID" value="NZ_JAAXOT010000006.1"/>
</dbReference>
<dbReference type="EMBL" id="JAAXOT010000006">
    <property type="protein sequence ID" value="NKY57256.1"/>
    <property type="molecule type" value="Genomic_DNA"/>
</dbReference>
<dbReference type="AlphaFoldDB" id="A0A846YCB2"/>
<feature type="transmembrane region" description="Helical" evidence="1">
    <location>
        <begin position="28"/>
        <end position="51"/>
    </location>
</feature>
<protein>
    <recommendedName>
        <fullName evidence="4">ABC-2 type transport system permease protein</fullName>
    </recommendedName>
</protein>
<organism evidence="2 3">
    <name type="scientific">Nocardia flavorosea</name>
    <dbReference type="NCBI Taxonomy" id="53429"/>
    <lineage>
        <taxon>Bacteria</taxon>
        <taxon>Bacillati</taxon>
        <taxon>Actinomycetota</taxon>
        <taxon>Actinomycetes</taxon>
        <taxon>Mycobacteriales</taxon>
        <taxon>Nocardiaceae</taxon>
        <taxon>Nocardia</taxon>
    </lineage>
</organism>
<evidence type="ECO:0000313" key="3">
    <source>
        <dbReference type="Proteomes" id="UP000570678"/>
    </source>
</evidence>
<keyword evidence="1" id="KW-0812">Transmembrane</keyword>
<feature type="transmembrane region" description="Helical" evidence="1">
    <location>
        <begin position="71"/>
        <end position="90"/>
    </location>
</feature>
<proteinExistence type="predicted"/>
<feature type="transmembrane region" description="Helical" evidence="1">
    <location>
        <begin position="97"/>
        <end position="117"/>
    </location>
</feature>
<comment type="caution">
    <text evidence="2">The sequence shown here is derived from an EMBL/GenBank/DDBJ whole genome shotgun (WGS) entry which is preliminary data.</text>
</comment>
<keyword evidence="1" id="KW-0472">Membrane</keyword>
<keyword evidence="3" id="KW-1185">Reference proteome</keyword>
<feature type="transmembrane region" description="Helical" evidence="1">
    <location>
        <begin position="152"/>
        <end position="173"/>
    </location>
</feature>
<evidence type="ECO:0008006" key="4">
    <source>
        <dbReference type="Google" id="ProtNLM"/>
    </source>
</evidence>
<dbReference type="Proteomes" id="UP000570678">
    <property type="component" value="Unassembled WGS sequence"/>
</dbReference>
<sequence length="181" mass="19761">MAVRWSRWRLKVARILFPRAWTSALARWIFYGVVAALVTLILVVLIMTVLPLRFPQVYGAVDIGSPAGLRFLWAVPLYAFIACGIGIAVGSLVRAPAAAVAVVLFWVHLAENSIGLLPNGYALQAYAPFLNSVAATGQEMAFLPRFGPAGSLIYFLTVALVLFLLSAVVRAAAPRRPRRRR</sequence>